<dbReference type="UniPathway" id="UPA00219"/>
<dbReference type="PANTHER" id="PTHR43024">
    <property type="entry name" value="UDP-N-ACETYLMURAMOYL-TRIPEPTIDE--D-ALANYL-D-ALANINE LIGASE"/>
    <property type="match status" value="1"/>
</dbReference>
<dbReference type="GO" id="GO:0071555">
    <property type="term" value="P:cell wall organization"/>
    <property type="evidence" value="ECO:0007669"/>
    <property type="project" value="UniProtKB-KW"/>
</dbReference>
<keyword evidence="2 14" id="KW-0436">Ligase</keyword>
<keyword evidence="15" id="KW-1185">Reference proteome</keyword>
<dbReference type="GO" id="GO:0008766">
    <property type="term" value="F:UDP-N-acetylmuramoylalanyl-D-glutamyl-2,6-diaminopimelate-D-alanyl-D-alanine ligase activity"/>
    <property type="evidence" value="ECO:0007669"/>
    <property type="project" value="RHEA"/>
</dbReference>
<comment type="catalytic activity">
    <reaction evidence="10">
        <text>D-alanyl-D-alanine + UDP-N-acetyl-alpha-D-muramoyl-L-alanyl-gamma-D-glutamyl-meso-2,6-diaminopimelate + ATP = UDP-N-acetyl-alpha-D-muramoyl-L-alanyl-gamma-D-glutamyl-meso-2,6-diaminopimeloyl-D-alanyl-D-alanine + ADP + phosphate + H(+)</text>
        <dbReference type="Rhea" id="RHEA:28374"/>
        <dbReference type="ChEBI" id="CHEBI:15378"/>
        <dbReference type="ChEBI" id="CHEBI:30616"/>
        <dbReference type="ChEBI" id="CHEBI:43474"/>
        <dbReference type="ChEBI" id="CHEBI:57822"/>
        <dbReference type="ChEBI" id="CHEBI:61386"/>
        <dbReference type="ChEBI" id="CHEBI:83905"/>
        <dbReference type="ChEBI" id="CHEBI:456216"/>
        <dbReference type="EC" id="6.3.2.10"/>
    </reaction>
</comment>
<name>A0A2K8L6E7_9PROT</name>
<dbReference type="InterPro" id="IPR036565">
    <property type="entry name" value="Mur-like_cat_sf"/>
</dbReference>
<accession>A0A2K8L6E7</accession>
<dbReference type="PANTHER" id="PTHR43024:SF1">
    <property type="entry name" value="UDP-N-ACETYLMURAMOYL-TRIPEPTIDE--D-ALANYL-D-ALANINE LIGASE"/>
    <property type="match status" value="1"/>
</dbReference>
<dbReference type="GO" id="GO:0005524">
    <property type="term" value="F:ATP binding"/>
    <property type="evidence" value="ECO:0007669"/>
    <property type="project" value="UniProtKB-KW"/>
</dbReference>
<dbReference type="InterPro" id="IPR051046">
    <property type="entry name" value="MurCDEF_CellWall_CoF430Synth"/>
</dbReference>
<keyword evidence="9 10" id="KW-0961">Cell wall biogenesis/degradation</keyword>
<dbReference type="Gene3D" id="3.40.1390.10">
    <property type="entry name" value="MurE/MurF, N-terminal domain"/>
    <property type="match status" value="1"/>
</dbReference>
<dbReference type="SUPFAM" id="SSF53623">
    <property type="entry name" value="MurD-like peptide ligases, catalytic domain"/>
    <property type="match status" value="1"/>
</dbReference>
<evidence type="ECO:0000256" key="6">
    <source>
        <dbReference type="ARBA" id="ARBA00022960"/>
    </source>
</evidence>
<dbReference type="GO" id="GO:0009252">
    <property type="term" value="P:peptidoglycan biosynthetic process"/>
    <property type="evidence" value="ECO:0007669"/>
    <property type="project" value="UniProtKB-UniPathway"/>
</dbReference>
<dbReference type="SUPFAM" id="SSF53244">
    <property type="entry name" value="MurD-like peptide ligases, peptide-binding domain"/>
    <property type="match status" value="1"/>
</dbReference>
<dbReference type="Gene3D" id="3.40.1190.10">
    <property type="entry name" value="Mur-like, catalytic domain"/>
    <property type="match status" value="1"/>
</dbReference>
<keyword evidence="8 10" id="KW-0131">Cell cycle</keyword>
<evidence type="ECO:0000256" key="9">
    <source>
        <dbReference type="ARBA" id="ARBA00023316"/>
    </source>
</evidence>
<evidence type="ECO:0000313" key="14">
    <source>
        <dbReference type="EMBL" id="ATX82692.1"/>
    </source>
</evidence>
<comment type="subcellular location">
    <subcellularLocation>
        <location evidence="10">Cytoplasm</location>
    </subcellularLocation>
</comment>
<dbReference type="InterPro" id="IPR004101">
    <property type="entry name" value="Mur_ligase_C"/>
</dbReference>
<evidence type="ECO:0000256" key="8">
    <source>
        <dbReference type="ARBA" id="ARBA00023306"/>
    </source>
</evidence>
<protein>
    <recommendedName>
        <fullName evidence="10">UDP-N-acetylmuramoyl-tripeptide--D-alanyl-D-alanine ligase</fullName>
        <ecNumber evidence="10">6.3.2.10</ecNumber>
    </recommendedName>
</protein>
<dbReference type="InterPro" id="IPR005863">
    <property type="entry name" value="UDP-N-AcMur_synth"/>
</dbReference>
<dbReference type="Pfam" id="PF01225">
    <property type="entry name" value="Mur_ligase"/>
    <property type="match status" value="1"/>
</dbReference>
<dbReference type="InterPro" id="IPR000713">
    <property type="entry name" value="Mur_ligase_N"/>
</dbReference>
<dbReference type="EMBL" id="CP018800">
    <property type="protein sequence ID" value="ATX82692.1"/>
    <property type="molecule type" value="Genomic_DNA"/>
</dbReference>
<dbReference type="GO" id="GO:0008360">
    <property type="term" value="P:regulation of cell shape"/>
    <property type="evidence" value="ECO:0007669"/>
    <property type="project" value="UniProtKB-KW"/>
</dbReference>
<keyword evidence="7 10" id="KW-0573">Peptidoglycan synthesis</keyword>
<keyword evidence="1" id="KW-0963">Cytoplasm</keyword>
<keyword evidence="5" id="KW-0067">ATP-binding</keyword>
<keyword evidence="3 10" id="KW-0132">Cell division</keyword>
<dbReference type="SUPFAM" id="SSF63418">
    <property type="entry name" value="MurE/MurF N-terminal domain"/>
    <property type="match status" value="1"/>
</dbReference>
<evidence type="ECO:0000259" key="11">
    <source>
        <dbReference type="Pfam" id="PF01225"/>
    </source>
</evidence>
<sequence>MTATGGRWHGSVPEMVAGIATDSRNFQPGAAFLALRGPSFDGHAFGASVADRAVALIGDSEGVPLWADLDISKLEVKDTLQALGNIAHAWRLRLEKTTVIAITGSFGKTSLRSILEAGFTALGFNIAATRANLNNLIGVPQTLLAVPVEAEIAVIECGISETGEMARLAAMVQPDIAVLTGITGAHAEGLGGLSGVVSEKALLLEHLNENGWCALGGGVSGLLRSNRISAPLNAIDVDQTSESDVVCWQLVGRELLMSWRGQEASLQLALPAAHWASNIAFAASIMLRYLDSTGREAELAKVADAISGWQPPAGRMQQCEGVNGCLVLDDCYNANPTSMQAAINTLRSLDGGRIAVLGDMGELGEDSDAAHGSINLQGVDRIYLIGPRMQALAAIHPEASWFATSDEAIAALANETFDEGDTVLVKASRSMHLESVVQLLCRAEVAHAL</sequence>
<evidence type="ECO:0000256" key="7">
    <source>
        <dbReference type="ARBA" id="ARBA00022984"/>
    </source>
</evidence>
<feature type="domain" description="Mur ligase central" evidence="13">
    <location>
        <begin position="102"/>
        <end position="284"/>
    </location>
</feature>
<evidence type="ECO:0000256" key="4">
    <source>
        <dbReference type="ARBA" id="ARBA00022741"/>
    </source>
</evidence>
<keyword evidence="6 10" id="KW-0133">Cell shape</keyword>
<evidence type="ECO:0000259" key="12">
    <source>
        <dbReference type="Pfam" id="PF02875"/>
    </source>
</evidence>
<dbReference type="InterPro" id="IPR036615">
    <property type="entry name" value="Mur_ligase_C_dom_sf"/>
</dbReference>
<evidence type="ECO:0000259" key="13">
    <source>
        <dbReference type="Pfam" id="PF08245"/>
    </source>
</evidence>
<organism evidence="14 15">
    <name type="scientific">Mariprofundus ferrinatatus</name>
    <dbReference type="NCBI Taxonomy" id="1921087"/>
    <lineage>
        <taxon>Bacteria</taxon>
        <taxon>Pseudomonadati</taxon>
        <taxon>Pseudomonadota</taxon>
        <taxon>Candidatius Mariprofundia</taxon>
        <taxon>Mariprofundales</taxon>
        <taxon>Mariprofundaceae</taxon>
        <taxon>Mariprofundus</taxon>
    </lineage>
</organism>
<dbReference type="GO" id="GO:0051301">
    <property type="term" value="P:cell division"/>
    <property type="evidence" value="ECO:0007669"/>
    <property type="project" value="UniProtKB-KW"/>
</dbReference>
<dbReference type="Proteomes" id="UP000231637">
    <property type="component" value="Chromosome"/>
</dbReference>
<dbReference type="EC" id="6.3.2.10" evidence="10"/>
<comment type="pathway">
    <text evidence="10">Cell wall biogenesis; peptidoglycan biosynthesis.</text>
</comment>
<dbReference type="InterPro" id="IPR013221">
    <property type="entry name" value="Mur_ligase_cen"/>
</dbReference>
<dbReference type="GO" id="GO:0047480">
    <property type="term" value="F:UDP-N-acetylmuramoyl-tripeptide-D-alanyl-D-alanine ligase activity"/>
    <property type="evidence" value="ECO:0007669"/>
    <property type="project" value="UniProtKB-EC"/>
</dbReference>
<evidence type="ECO:0000256" key="5">
    <source>
        <dbReference type="ARBA" id="ARBA00022840"/>
    </source>
</evidence>
<evidence type="ECO:0000256" key="10">
    <source>
        <dbReference type="RuleBase" id="RU004136"/>
    </source>
</evidence>
<dbReference type="Pfam" id="PF02875">
    <property type="entry name" value="Mur_ligase_C"/>
    <property type="match status" value="1"/>
</dbReference>
<reference evidence="14 15" key="1">
    <citation type="submission" date="2016-12" db="EMBL/GenBank/DDBJ databases">
        <title>Isolation and genomic insights into novel planktonic Zetaproteobacteria from stratified waters of the Chesapeake Bay.</title>
        <authorList>
            <person name="McAllister S.M."/>
            <person name="Kato S."/>
            <person name="Chan C.S."/>
            <person name="Chiu B.K."/>
            <person name="Field E.K."/>
        </authorList>
    </citation>
    <scope>NUCLEOTIDE SEQUENCE [LARGE SCALE GENOMIC DNA]</scope>
    <source>
        <strain evidence="14 15">CP-8</strain>
    </source>
</reference>
<dbReference type="Gene3D" id="3.90.190.20">
    <property type="entry name" value="Mur ligase, C-terminal domain"/>
    <property type="match status" value="1"/>
</dbReference>
<dbReference type="GO" id="GO:0005737">
    <property type="term" value="C:cytoplasm"/>
    <property type="evidence" value="ECO:0007669"/>
    <property type="project" value="UniProtKB-SubCell"/>
</dbReference>
<keyword evidence="4" id="KW-0547">Nucleotide-binding</keyword>
<feature type="domain" description="Mur ligase N-terminal catalytic" evidence="11">
    <location>
        <begin position="16"/>
        <end position="90"/>
    </location>
</feature>
<gene>
    <name evidence="14" type="ORF">Ga0123462_1849</name>
</gene>
<feature type="domain" description="Mur ligase C-terminal" evidence="12">
    <location>
        <begin position="314"/>
        <end position="429"/>
    </location>
</feature>
<dbReference type="Pfam" id="PF08245">
    <property type="entry name" value="Mur_ligase_M"/>
    <property type="match status" value="1"/>
</dbReference>
<dbReference type="InterPro" id="IPR035911">
    <property type="entry name" value="MurE/MurF_N"/>
</dbReference>
<evidence type="ECO:0000256" key="3">
    <source>
        <dbReference type="ARBA" id="ARBA00022618"/>
    </source>
</evidence>
<evidence type="ECO:0000256" key="1">
    <source>
        <dbReference type="ARBA" id="ARBA00022490"/>
    </source>
</evidence>
<dbReference type="NCBIfam" id="TIGR01143">
    <property type="entry name" value="murF"/>
    <property type="match status" value="1"/>
</dbReference>
<evidence type="ECO:0000313" key="15">
    <source>
        <dbReference type="Proteomes" id="UP000231637"/>
    </source>
</evidence>
<evidence type="ECO:0000256" key="2">
    <source>
        <dbReference type="ARBA" id="ARBA00022598"/>
    </source>
</evidence>
<comment type="function">
    <text evidence="10">Involved in cell wall formation. Catalyzes the final step in the synthesis of UDP-N-acetylmuramoyl-pentapeptide, the precursor of murein.</text>
</comment>
<dbReference type="AlphaFoldDB" id="A0A2K8L6E7"/>
<proteinExistence type="predicted"/>
<dbReference type="KEGG" id="mfn:Ga0123462_1849"/>